<gene>
    <name evidence="1" type="ORF">L798_01918</name>
</gene>
<name>A0A067QKS5_ZOONE</name>
<keyword evidence="2" id="KW-1185">Reference proteome</keyword>
<accession>A0A067QKS5</accession>
<dbReference type="Proteomes" id="UP000027135">
    <property type="component" value="Unassembled WGS sequence"/>
</dbReference>
<dbReference type="InParanoid" id="A0A067QKS5"/>
<protein>
    <submittedName>
        <fullName evidence="1">Uncharacterized protein</fullName>
    </submittedName>
</protein>
<evidence type="ECO:0000313" key="2">
    <source>
        <dbReference type="Proteomes" id="UP000027135"/>
    </source>
</evidence>
<proteinExistence type="predicted"/>
<sequence>MAMHGVASHDFATKEMMATVFWDMKRVIFWRKMSTCSWEHKAGGEPVGQAELAVVTAIAETVRCGMILCSIWCCSTQAEPVLLFSSSRGMCIQHLWSSSARALRRWRRVPDVGVGRSVSS</sequence>
<dbReference type="EMBL" id="KK853321">
    <property type="protein sequence ID" value="KDR08542.1"/>
    <property type="molecule type" value="Genomic_DNA"/>
</dbReference>
<dbReference type="AlphaFoldDB" id="A0A067QKS5"/>
<evidence type="ECO:0000313" key="1">
    <source>
        <dbReference type="EMBL" id="KDR08542.1"/>
    </source>
</evidence>
<organism evidence="1 2">
    <name type="scientific">Zootermopsis nevadensis</name>
    <name type="common">Dampwood termite</name>
    <dbReference type="NCBI Taxonomy" id="136037"/>
    <lineage>
        <taxon>Eukaryota</taxon>
        <taxon>Metazoa</taxon>
        <taxon>Ecdysozoa</taxon>
        <taxon>Arthropoda</taxon>
        <taxon>Hexapoda</taxon>
        <taxon>Insecta</taxon>
        <taxon>Pterygota</taxon>
        <taxon>Neoptera</taxon>
        <taxon>Polyneoptera</taxon>
        <taxon>Dictyoptera</taxon>
        <taxon>Blattodea</taxon>
        <taxon>Blattoidea</taxon>
        <taxon>Termitoidae</taxon>
        <taxon>Termopsidae</taxon>
        <taxon>Zootermopsis</taxon>
    </lineage>
</organism>
<reference evidence="1 2" key="1">
    <citation type="journal article" date="2014" name="Nat. Commun.">
        <title>Molecular traces of alternative social organization in a termite genome.</title>
        <authorList>
            <person name="Terrapon N."/>
            <person name="Li C."/>
            <person name="Robertson H.M."/>
            <person name="Ji L."/>
            <person name="Meng X."/>
            <person name="Booth W."/>
            <person name="Chen Z."/>
            <person name="Childers C.P."/>
            <person name="Glastad K.M."/>
            <person name="Gokhale K."/>
            <person name="Gowin J."/>
            <person name="Gronenberg W."/>
            <person name="Hermansen R.A."/>
            <person name="Hu H."/>
            <person name="Hunt B.G."/>
            <person name="Huylmans A.K."/>
            <person name="Khalil S.M."/>
            <person name="Mitchell R.D."/>
            <person name="Munoz-Torres M.C."/>
            <person name="Mustard J.A."/>
            <person name="Pan H."/>
            <person name="Reese J.T."/>
            <person name="Scharf M.E."/>
            <person name="Sun F."/>
            <person name="Vogel H."/>
            <person name="Xiao J."/>
            <person name="Yang W."/>
            <person name="Yang Z."/>
            <person name="Yang Z."/>
            <person name="Zhou J."/>
            <person name="Zhu J."/>
            <person name="Brent C.S."/>
            <person name="Elsik C.G."/>
            <person name="Goodisman M.A."/>
            <person name="Liberles D.A."/>
            <person name="Roe R.M."/>
            <person name="Vargo E.L."/>
            <person name="Vilcinskas A."/>
            <person name="Wang J."/>
            <person name="Bornberg-Bauer E."/>
            <person name="Korb J."/>
            <person name="Zhang G."/>
            <person name="Liebig J."/>
        </authorList>
    </citation>
    <scope>NUCLEOTIDE SEQUENCE [LARGE SCALE GENOMIC DNA]</scope>
    <source>
        <tissue evidence="1">Whole organism</tissue>
    </source>
</reference>